<feature type="transmembrane region" description="Helical" evidence="6">
    <location>
        <begin position="482"/>
        <end position="500"/>
    </location>
</feature>
<comment type="subcellular location">
    <subcellularLocation>
        <location evidence="2">Membrane</location>
        <topology evidence="2">Multi-pass membrane protein</topology>
    </subcellularLocation>
</comment>
<feature type="transmembrane region" description="Helical" evidence="6">
    <location>
        <begin position="580"/>
        <end position="605"/>
    </location>
</feature>
<dbReference type="InterPro" id="IPR036259">
    <property type="entry name" value="MFS_trans_sf"/>
</dbReference>
<dbReference type="InterPro" id="IPR001597">
    <property type="entry name" value="ArAA_b-elim_lyase/Thr_aldolase"/>
</dbReference>
<feature type="domain" description="Aromatic amino acid beta-eliminating lyase/threonine aldolase" evidence="7">
    <location>
        <begin position="1"/>
        <end position="275"/>
    </location>
</feature>
<feature type="transmembrane region" description="Helical" evidence="6">
    <location>
        <begin position="617"/>
        <end position="637"/>
    </location>
</feature>
<feature type="transmembrane region" description="Helical" evidence="6">
    <location>
        <begin position="444"/>
        <end position="462"/>
    </location>
</feature>
<dbReference type="GO" id="GO:0008732">
    <property type="term" value="F:L-allo-threonine aldolase activity"/>
    <property type="evidence" value="ECO:0007669"/>
    <property type="project" value="TreeGrafter"/>
</dbReference>
<reference evidence="8" key="1">
    <citation type="submission" date="2023-01" db="EMBL/GenBank/DDBJ databases">
        <title>The growth and conidiation of Purpureocillium lavendulum are regulated by nitrogen source and histone H3K14 acetylation.</title>
        <authorList>
            <person name="Tang P."/>
            <person name="Han J."/>
            <person name="Zhang C."/>
            <person name="Tang P."/>
            <person name="Qi F."/>
            <person name="Zhang K."/>
            <person name="Liang L."/>
        </authorList>
    </citation>
    <scope>NUCLEOTIDE SEQUENCE</scope>
    <source>
        <strain evidence="8">YMF1.00683</strain>
    </source>
</reference>
<dbReference type="EMBL" id="JAQHRD010000002">
    <property type="protein sequence ID" value="KAJ6444960.1"/>
    <property type="molecule type" value="Genomic_DNA"/>
</dbReference>
<dbReference type="Pfam" id="PF07690">
    <property type="entry name" value="MFS_1"/>
    <property type="match status" value="1"/>
</dbReference>
<comment type="caution">
    <text evidence="8">The sequence shown here is derived from an EMBL/GenBank/DDBJ whole genome shotgun (WGS) entry which is preliminary data.</text>
</comment>
<dbReference type="Gene3D" id="3.40.640.10">
    <property type="entry name" value="Type I PLP-dependent aspartate aminotransferase-like (Major domain)"/>
    <property type="match status" value="1"/>
</dbReference>
<dbReference type="GO" id="GO:0006567">
    <property type="term" value="P:L-threonine catabolic process"/>
    <property type="evidence" value="ECO:0007669"/>
    <property type="project" value="TreeGrafter"/>
</dbReference>
<keyword evidence="4" id="KW-0663">Pyridoxal phosphate</keyword>
<dbReference type="Pfam" id="PF01212">
    <property type="entry name" value="Beta_elim_lyase"/>
    <property type="match status" value="1"/>
</dbReference>
<comment type="cofactor">
    <cofactor evidence="1">
        <name>pyridoxal 5'-phosphate</name>
        <dbReference type="ChEBI" id="CHEBI:597326"/>
    </cofactor>
</comment>
<dbReference type="PANTHER" id="PTHR48097">
    <property type="entry name" value="L-THREONINE ALDOLASE-RELATED"/>
    <property type="match status" value="1"/>
</dbReference>
<keyword evidence="9" id="KW-1185">Reference proteome</keyword>
<feature type="transmembrane region" description="Helical" evidence="6">
    <location>
        <begin position="548"/>
        <end position="568"/>
    </location>
</feature>
<dbReference type="InterPro" id="IPR015424">
    <property type="entry name" value="PyrdxlP-dep_Trfase"/>
</dbReference>
<evidence type="ECO:0000256" key="1">
    <source>
        <dbReference type="ARBA" id="ARBA00001933"/>
    </source>
</evidence>
<gene>
    <name evidence="8" type="primary">ltaE</name>
    <name evidence="8" type="ORF">O9K51_03362</name>
</gene>
<sequence length="657" mass="70907">MAKATLHDDVYSEDESTSEFERHVAAICGHEAAAFVITGTMANQLAIRALLEQPPYAILADAHAHIIHWEAGGVAHLSGAMVQAIRPLNGRFLTVEDAMKHSVVTDDVHKAPTRVITVENTSSGSVIPLRELQKLKHWAAANGIAVHIDGARLWEAVAATGTTIQDFAKCCDLLSLDFSKNLGAPMGAMVVGSAKVIKRIKRLRKSIGGGMRQAGVLASAARQALFENFGSGQLNTKSSLKASHDIAKRIGRMWEDRGGKLLRPVETNMVWLDLRASGVGVSDWNNIGKKHGIRLDAAVPSPSIIYVGRFIAGFSSAVPSVVIAGSVEDIFNSKRRVWIVVLWNVGTTMGLCFGPIYAAYITAAAGWRWVFYSAGIVTGILFGGVLAIKESRSSSLLSSKMRAIRRDTNIINLDWHNPDDSPDFRSLVDLVVVRPVKLLLTEPLVIMIATISSVSWGIIYLFTESLTRIYGSLGFSRTQASLPFLAIALGTLLTFFPRLCDLRAVKARQLREEPIQPEDKIIGFAFAAPALAVGLTWFALTVPPLVKGLHWIVPTLALVPVGFAVNELAYTLSGYLSDSYLLYSASAFSGLAFVRAIVSGLMPLIADVMYSNLSANVAGSILAAVSVAFCVVPWVFVTGWARVGSRQSLSTWTHSSS</sequence>
<name>A0AB34G3Y7_9HYPO</name>
<dbReference type="AlphaFoldDB" id="A0AB34G3Y7"/>
<dbReference type="GO" id="GO:0022857">
    <property type="term" value="F:transmembrane transporter activity"/>
    <property type="evidence" value="ECO:0007669"/>
    <property type="project" value="InterPro"/>
</dbReference>
<evidence type="ECO:0000256" key="4">
    <source>
        <dbReference type="ARBA" id="ARBA00022898"/>
    </source>
</evidence>
<evidence type="ECO:0000256" key="3">
    <source>
        <dbReference type="ARBA" id="ARBA00006966"/>
    </source>
</evidence>
<evidence type="ECO:0000313" key="8">
    <source>
        <dbReference type="EMBL" id="KAJ6444960.1"/>
    </source>
</evidence>
<evidence type="ECO:0000256" key="6">
    <source>
        <dbReference type="SAM" id="Phobius"/>
    </source>
</evidence>
<dbReference type="Gene3D" id="1.20.1250.20">
    <property type="entry name" value="MFS general substrate transporter like domains"/>
    <property type="match status" value="1"/>
</dbReference>
<accession>A0AB34G3Y7</accession>
<feature type="transmembrane region" description="Helical" evidence="6">
    <location>
        <begin position="337"/>
        <end position="363"/>
    </location>
</feature>
<keyword evidence="6" id="KW-0472">Membrane</keyword>
<organism evidence="8 9">
    <name type="scientific">Purpureocillium lavendulum</name>
    <dbReference type="NCBI Taxonomy" id="1247861"/>
    <lineage>
        <taxon>Eukaryota</taxon>
        <taxon>Fungi</taxon>
        <taxon>Dikarya</taxon>
        <taxon>Ascomycota</taxon>
        <taxon>Pezizomycotina</taxon>
        <taxon>Sordariomycetes</taxon>
        <taxon>Hypocreomycetidae</taxon>
        <taxon>Hypocreales</taxon>
        <taxon>Ophiocordycipitaceae</taxon>
        <taxon>Purpureocillium</taxon>
    </lineage>
</organism>
<dbReference type="InterPro" id="IPR015421">
    <property type="entry name" value="PyrdxlP-dep_Trfase_major"/>
</dbReference>
<dbReference type="PANTHER" id="PTHR48097:SF9">
    <property type="entry name" value="L-THREONINE ALDOLASE"/>
    <property type="match status" value="1"/>
</dbReference>
<dbReference type="SUPFAM" id="SSF103473">
    <property type="entry name" value="MFS general substrate transporter"/>
    <property type="match status" value="1"/>
</dbReference>
<dbReference type="InterPro" id="IPR011701">
    <property type="entry name" value="MFS"/>
</dbReference>
<evidence type="ECO:0000259" key="7">
    <source>
        <dbReference type="Pfam" id="PF01212"/>
    </source>
</evidence>
<keyword evidence="6" id="KW-0812">Transmembrane</keyword>
<comment type="similarity">
    <text evidence="3">Belongs to the threonine aldolase family.</text>
</comment>
<evidence type="ECO:0000256" key="2">
    <source>
        <dbReference type="ARBA" id="ARBA00004141"/>
    </source>
</evidence>
<dbReference type="GO" id="GO:0005829">
    <property type="term" value="C:cytosol"/>
    <property type="evidence" value="ECO:0007669"/>
    <property type="project" value="TreeGrafter"/>
</dbReference>
<keyword evidence="5" id="KW-0456">Lyase</keyword>
<proteinExistence type="inferred from homology"/>
<evidence type="ECO:0000313" key="9">
    <source>
        <dbReference type="Proteomes" id="UP001163105"/>
    </source>
</evidence>
<evidence type="ECO:0000256" key="5">
    <source>
        <dbReference type="ARBA" id="ARBA00023239"/>
    </source>
</evidence>
<dbReference type="FunFam" id="3.40.640.10:FF:000030">
    <property type="entry name" value="Low-specificity L-threonine aldolase"/>
    <property type="match status" value="1"/>
</dbReference>
<keyword evidence="6" id="KW-1133">Transmembrane helix</keyword>
<feature type="transmembrane region" description="Helical" evidence="6">
    <location>
        <begin position="369"/>
        <end position="388"/>
    </location>
</feature>
<feature type="transmembrane region" description="Helical" evidence="6">
    <location>
        <begin position="521"/>
        <end position="542"/>
    </location>
</feature>
<feature type="transmembrane region" description="Helical" evidence="6">
    <location>
        <begin position="304"/>
        <end position="325"/>
    </location>
</feature>
<protein>
    <submittedName>
        <fullName evidence="8">Transporter</fullName>
    </submittedName>
</protein>
<dbReference type="Proteomes" id="UP001163105">
    <property type="component" value="Unassembled WGS sequence"/>
</dbReference>
<dbReference type="GO" id="GO:0016020">
    <property type="term" value="C:membrane"/>
    <property type="evidence" value="ECO:0007669"/>
    <property type="project" value="UniProtKB-SubCell"/>
</dbReference>
<dbReference type="GO" id="GO:0006545">
    <property type="term" value="P:glycine biosynthetic process"/>
    <property type="evidence" value="ECO:0007669"/>
    <property type="project" value="TreeGrafter"/>
</dbReference>
<dbReference type="SUPFAM" id="SSF53383">
    <property type="entry name" value="PLP-dependent transferases"/>
    <property type="match status" value="1"/>
</dbReference>